<sequence length="74" mass="7251">MMAWGGLGSGTLGLSGIMVRPHTSCPSARAPPAASTGSSKTPNTPSTAHTSTHAFPKVVRSRAGAAGDEGNCGS</sequence>
<name>A0A4S2MS90_9PEZI</name>
<protein>
    <submittedName>
        <fullName evidence="2">Uncharacterized protein</fullName>
    </submittedName>
</protein>
<evidence type="ECO:0000256" key="1">
    <source>
        <dbReference type="SAM" id="MobiDB-lite"/>
    </source>
</evidence>
<evidence type="ECO:0000313" key="2">
    <source>
        <dbReference type="EMBL" id="TGZ79389.1"/>
    </source>
</evidence>
<keyword evidence="3" id="KW-1185">Reference proteome</keyword>
<reference evidence="2 3" key="1">
    <citation type="submission" date="2019-04" db="EMBL/GenBank/DDBJ databases">
        <title>Comparative genomics and transcriptomics to analyze fruiting body development in filamentous ascomycetes.</title>
        <authorList>
            <consortium name="DOE Joint Genome Institute"/>
            <person name="Lutkenhaus R."/>
            <person name="Traeger S."/>
            <person name="Breuer J."/>
            <person name="Kuo A."/>
            <person name="Lipzen A."/>
            <person name="Pangilinan J."/>
            <person name="Dilworth D."/>
            <person name="Sandor L."/>
            <person name="Poggeler S."/>
            <person name="Barry K."/>
            <person name="Grigoriev I.V."/>
            <person name="Nowrousian M."/>
        </authorList>
    </citation>
    <scope>NUCLEOTIDE SEQUENCE [LARGE SCALE GENOMIC DNA]</scope>
    <source>
        <strain evidence="2 3">CBS 389.68</strain>
    </source>
</reference>
<dbReference type="AlphaFoldDB" id="A0A4S2MS90"/>
<feature type="compositionally biased region" description="Polar residues" evidence="1">
    <location>
        <begin position="40"/>
        <end position="53"/>
    </location>
</feature>
<gene>
    <name evidence="2" type="ORF">EX30DRAFT_342476</name>
</gene>
<organism evidence="2 3">
    <name type="scientific">Ascodesmis nigricans</name>
    <dbReference type="NCBI Taxonomy" id="341454"/>
    <lineage>
        <taxon>Eukaryota</taxon>
        <taxon>Fungi</taxon>
        <taxon>Dikarya</taxon>
        <taxon>Ascomycota</taxon>
        <taxon>Pezizomycotina</taxon>
        <taxon>Pezizomycetes</taxon>
        <taxon>Pezizales</taxon>
        <taxon>Ascodesmidaceae</taxon>
        <taxon>Ascodesmis</taxon>
    </lineage>
</organism>
<dbReference type="InParanoid" id="A0A4S2MS90"/>
<proteinExistence type="predicted"/>
<dbReference type="Proteomes" id="UP000298138">
    <property type="component" value="Unassembled WGS sequence"/>
</dbReference>
<feature type="region of interest" description="Disordered" evidence="1">
    <location>
        <begin position="12"/>
        <end position="74"/>
    </location>
</feature>
<accession>A0A4S2MS90</accession>
<dbReference type="EMBL" id="ML220132">
    <property type="protein sequence ID" value="TGZ79389.1"/>
    <property type="molecule type" value="Genomic_DNA"/>
</dbReference>
<evidence type="ECO:0000313" key="3">
    <source>
        <dbReference type="Proteomes" id="UP000298138"/>
    </source>
</evidence>
<feature type="compositionally biased region" description="Low complexity" evidence="1">
    <location>
        <begin position="24"/>
        <end position="39"/>
    </location>
</feature>